<dbReference type="Gene3D" id="1.25.40.10">
    <property type="entry name" value="Tetratricopeptide repeat domain"/>
    <property type="match status" value="1"/>
</dbReference>
<dbReference type="Proteomes" id="UP000183015">
    <property type="component" value="Unassembled WGS sequence"/>
</dbReference>
<name>A0A1H7L2Z4_STRJI</name>
<accession>A0A1H7L2Z4</accession>
<keyword evidence="2" id="KW-1185">Reference proteome</keyword>
<sequence>MDGQCCSRRGEAWDCSTDDAGALGERHPLTLEIRQFHGRALADEGRSEEAIREFRTVADGADDYRQGRIARFYALSCIAAQLCMMGRAEEAEARKFLEEVDRMPVGLRVYPRLSALNSVGKALVDQDRPAEAEETLRAALAESATSTVQVGNFQRILDVNLASALTAQGRHTEAHPRVVRLRALLAETSVAA</sequence>
<proteinExistence type="predicted"/>
<dbReference type="EMBL" id="FOAZ01000004">
    <property type="protein sequence ID" value="SEK93371.1"/>
    <property type="molecule type" value="Genomic_DNA"/>
</dbReference>
<dbReference type="InterPro" id="IPR011990">
    <property type="entry name" value="TPR-like_helical_dom_sf"/>
</dbReference>
<dbReference type="OrthoDB" id="3856587at2"/>
<reference evidence="2" key="1">
    <citation type="submission" date="2016-10" db="EMBL/GenBank/DDBJ databases">
        <authorList>
            <person name="Varghese N."/>
        </authorList>
    </citation>
    <scope>NUCLEOTIDE SEQUENCE [LARGE SCALE GENOMIC DNA]</scope>
    <source>
        <strain evidence="2">DSM 45096 / BCRC 16803 / CGMCC 4.1857 / CIP 109030 / JCM 12277 / KCTC 19219 / NBRC 100920 / 33214</strain>
    </source>
</reference>
<protein>
    <recommendedName>
        <fullName evidence="3">Tetratricopeptide repeat-containing protein</fullName>
    </recommendedName>
</protein>
<dbReference type="AlphaFoldDB" id="A0A1H7L2Z4"/>
<organism evidence="1 2">
    <name type="scientific">Streptacidiphilus jiangxiensis</name>
    <dbReference type="NCBI Taxonomy" id="235985"/>
    <lineage>
        <taxon>Bacteria</taxon>
        <taxon>Bacillati</taxon>
        <taxon>Actinomycetota</taxon>
        <taxon>Actinomycetes</taxon>
        <taxon>Kitasatosporales</taxon>
        <taxon>Streptomycetaceae</taxon>
        <taxon>Streptacidiphilus</taxon>
    </lineage>
</organism>
<evidence type="ECO:0000313" key="1">
    <source>
        <dbReference type="EMBL" id="SEK93371.1"/>
    </source>
</evidence>
<dbReference type="SUPFAM" id="SSF48452">
    <property type="entry name" value="TPR-like"/>
    <property type="match status" value="1"/>
</dbReference>
<gene>
    <name evidence="1" type="ORF">SAMN05414137_104317</name>
</gene>
<dbReference type="STRING" id="235985.SAMN05414137_104317"/>
<evidence type="ECO:0000313" key="2">
    <source>
        <dbReference type="Proteomes" id="UP000183015"/>
    </source>
</evidence>
<dbReference type="RefSeq" id="WP_042441584.1">
    <property type="nucleotide sequence ID" value="NZ_BBPN01000001.1"/>
</dbReference>
<evidence type="ECO:0008006" key="3">
    <source>
        <dbReference type="Google" id="ProtNLM"/>
    </source>
</evidence>